<dbReference type="InterPro" id="IPR002355">
    <property type="entry name" value="Cu_oxidase_Cu_BS"/>
</dbReference>
<dbReference type="EMBL" id="CAJB01000057">
    <property type="protein sequence ID" value="CCH76877.1"/>
    <property type="molecule type" value="Genomic_DNA"/>
</dbReference>
<dbReference type="CDD" id="cd13861">
    <property type="entry name" value="CuRO_1_CumA_like"/>
    <property type="match status" value="1"/>
</dbReference>
<comment type="caution">
    <text evidence="7">The sequence shown here is derived from an EMBL/GenBank/DDBJ whole genome shotgun (WGS) entry which is preliminary data.</text>
</comment>
<dbReference type="CDD" id="cd13870">
    <property type="entry name" value="CuRO_2_CopA_like_1"/>
    <property type="match status" value="1"/>
</dbReference>
<dbReference type="SUPFAM" id="SSF49503">
    <property type="entry name" value="Cupredoxins"/>
    <property type="match status" value="3"/>
</dbReference>
<dbReference type="Pfam" id="PF07731">
    <property type="entry name" value="Cu-oxidase_2"/>
    <property type="match status" value="1"/>
</dbReference>
<keyword evidence="1" id="KW-0479">Metal-binding</keyword>
<keyword evidence="3" id="KW-0186">Copper</keyword>
<dbReference type="GO" id="GO:0005507">
    <property type="term" value="F:copper ion binding"/>
    <property type="evidence" value="ECO:0007669"/>
    <property type="project" value="InterPro"/>
</dbReference>
<dbReference type="Proteomes" id="UP000035721">
    <property type="component" value="Unassembled WGS sequence"/>
</dbReference>
<sequence>MVSAALRAAPTALDLGGPAVRSWAFDDSLPGPLLRMTAGETLRVELTNDLPVPTSIHWHGLALRNDMDGVPGLTQAAVQPGDSFRYDFTAPDPGTYFYHPHVGVQLDRGLYGVLVVEDPQDPGGYDTEWVVVLDDWLDGTGTTPDDALAALVSAGGSGNARGGMDGMPMDGMGGMPMGGMPMGGVGGSPLLGTGGDVEHPHYLVNGRVPSAPATLTARPGQRVRIRLVNAAADTAFRVAVGGHRVTVTHSDGFPVQPVVGDALLVGMGERYDLLVTVGDGAFPLVARPEGKPGLAMAVVRTASGPTPTGSAAVELGGRVLTVADLAPVDTVRLTRRAVDRTLPFVLGGSMSPYRWTVNGKAHPDADPLPVRQGERARLEVTNASMMFHPVHLHGHTFAVVGTGVRKDTVIVRPMQRVLLDVEADNPGQWAAHCHNAYHAEAGMMTTFSYVT</sequence>
<feature type="domain" description="Plastocyanin-like" evidence="6">
    <location>
        <begin position="15"/>
        <end position="120"/>
    </location>
</feature>
<feature type="domain" description="Plastocyanin-like" evidence="4">
    <location>
        <begin position="200"/>
        <end position="300"/>
    </location>
</feature>
<dbReference type="InterPro" id="IPR001117">
    <property type="entry name" value="Cu-oxidase_2nd"/>
</dbReference>
<dbReference type="InterPro" id="IPR011706">
    <property type="entry name" value="Cu-oxidase_C"/>
</dbReference>
<gene>
    <name evidence="7" type="ORF">BN12_150051</name>
</gene>
<evidence type="ECO:0000256" key="2">
    <source>
        <dbReference type="ARBA" id="ARBA00023002"/>
    </source>
</evidence>
<dbReference type="InterPro" id="IPR008972">
    <property type="entry name" value="Cupredoxin"/>
</dbReference>
<keyword evidence="2" id="KW-0560">Oxidoreductase</keyword>
<feature type="domain" description="Plastocyanin-like" evidence="5">
    <location>
        <begin position="346"/>
        <end position="448"/>
    </location>
</feature>
<reference evidence="7 8" key="1">
    <citation type="journal article" date="2013" name="ISME J.">
        <title>A metabolic model for members of the genus Tetrasphaera involved in enhanced biological phosphorus removal.</title>
        <authorList>
            <person name="Kristiansen R."/>
            <person name="Nguyen H.T.T."/>
            <person name="Saunders A.M."/>
            <person name="Nielsen J.L."/>
            <person name="Wimmer R."/>
            <person name="Le V.Q."/>
            <person name="McIlroy S.J."/>
            <person name="Petrovski S."/>
            <person name="Seviour R.J."/>
            <person name="Calteau A."/>
            <person name="Nielsen K.L."/>
            <person name="Nielsen P.H."/>
        </authorList>
    </citation>
    <scope>NUCLEOTIDE SEQUENCE [LARGE SCALE GENOMIC DNA]</scope>
    <source>
        <strain evidence="7 8">T1-X7</strain>
    </source>
</reference>
<accession>A0A077LVN3</accession>
<evidence type="ECO:0000259" key="4">
    <source>
        <dbReference type="Pfam" id="PF00394"/>
    </source>
</evidence>
<dbReference type="InterPro" id="IPR045087">
    <property type="entry name" value="Cu-oxidase_fam"/>
</dbReference>
<dbReference type="GO" id="GO:0016491">
    <property type="term" value="F:oxidoreductase activity"/>
    <property type="evidence" value="ECO:0007669"/>
    <property type="project" value="UniProtKB-KW"/>
</dbReference>
<evidence type="ECO:0000313" key="7">
    <source>
        <dbReference type="EMBL" id="CCH76877.1"/>
    </source>
</evidence>
<dbReference type="InterPro" id="IPR034279">
    <property type="entry name" value="CuRO_3_CopA"/>
</dbReference>
<dbReference type="PROSITE" id="PS00080">
    <property type="entry name" value="MULTICOPPER_OXIDASE2"/>
    <property type="match status" value="1"/>
</dbReference>
<dbReference type="Pfam" id="PF00394">
    <property type="entry name" value="Cu-oxidase"/>
    <property type="match status" value="1"/>
</dbReference>
<dbReference type="InterPro" id="IPR011707">
    <property type="entry name" value="Cu-oxidase-like_N"/>
</dbReference>
<dbReference type="Pfam" id="PF07732">
    <property type="entry name" value="Cu-oxidase_3"/>
    <property type="match status" value="1"/>
</dbReference>
<proteinExistence type="predicted"/>
<keyword evidence="8" id="KW-1185">Reference proteome</keyword>
<dbReference type="PANTHER" id="PTHR11709:SF394">
    <property type="entry name" value="FI03373P-RELATED"/>
    <property type="match status" value="1"/>
</dbReference>
<organism evidence="7 8">
    <name type="scientific">Nostocoides japonicum T1-X7</name>
    <dbReference type="NCBI Taxonomy" id="1194083"/>
    <lineage>
        <taxon>Bacteria</taxon>
        <taxon>Bacillati</taxon>
        <taxon>Actinomycetota</taxon>
        <taxon>Actinomycetes</taxon>
        <taxon>Micrococcales</taxon>
        <taxon>Intrasporangiaceae</taxon>
        <taxon>Nostocoides</taxon>
    </lineage>
</organism>
<dbReference type="PANTHER" id="PTHR11709">
    <property type="entry name" value="MULTI-COPPER OXIDASE"/>
    <property type="match status" value="1"/>
</dbReference>
<evidence type="ECO:0000256" key="1">
    <source>
        <dbReference type="ARBA" id="ARBA00022723"/>
    </source>
</evidence>
<evidence type="ECO:0000313" key="8">
    <source>
        <dbReference type="Proteomes" id="UP000035721"/>
    </source>
</evidence>
<protein>
    <submittedName>
        <fullName evidence="7">Putative multicopper oxidase</fullName>
    </submittedName>
</protein>
<dbReference type="AlphaFoldDB" id="A0A077LVN3"/>
<evidence type="ECO:0000259" key="5">
    <source>
        <dbReference type="Pfam" id="PF07731"/>
    </source>
</evidence>
<dbReference type="CDD" id="cd13896">
    <property type="entry name" value="CuRO_3_CopA"/>
    <property type="match status" value="1"/>
</dbReference>
<evidence type="ECO:0000256" key="3">
    <source>
        <dbReference type="ARBA" id="ARBA00023008"/>
    </source>
</evidence>
<dbReference type="Gene3D" id="2.60.40.420">
    <property type="entry name" value="Cupredoxins - blue copper proteins"/>
    <property type="match status" value="3"/>
</dbReference>
<dbReference type="STRING" id="1194083.BN12_150051"/>
<name>A0A077LVN3_9MICO</name>
<evidence type="ECO:0000259" key="6">
    <source>
        <dbReference type="Pfam" id="PF07732"/>
    </source>
</evidence>